<accession>A0A401ZVT9</accession>
<dbReference type="OrthoDB" id="9777067at2"/>
<dbReference type="GO" id="GO:0005737">
    <property type="term" value="C:cytoplasm"/>
    <property type="evidence" value="ECO:0007669"/>
    <property type="project" value="UniProtKB-SubCell"/>
</dbReference>
<evidence type="ECO:0000256" key="10">
    <source>
        <dbReference type="ARBA" id="ARBA00054914"/>
    </source>
</evidence>
<comment type="subcellular location">
    <subcellularLocation>
        <location evidence="12">Cytoplasm</location>
    </subcellularLocation>
</comment>
<gene>
    <name evidence="12" type="primary">prs</name>
    <name evidence="14" type="ORF">KTT_08740</name>
</gene>
<evidence type="ECO:0000256" key="8">
    <source>
        <dbReference type="ARBA" id="ARBA00022842"/>
    </source>
</evidence>
<dbReference type="GO" id="GO:0006015">
    <property type="term" value="P:5-phosphoribose 1-diphosphate biosynthetic process"/>
    <property type="evidence" value="ECO:0007669"/>
    <property type="project" value="UniProtKB-UniRule"/>
</dbReference>
<dbReference type="AlphaFoldDB" id="A0A401ZVT9"/>
<dbReference type="Proteomes" id="UP000287352">
    <property type="component" value="Unassembled WGS sequence"/>
</dbReference>
<keyword evidence="15" id="KW-1185">Reference proteome</keyword>
<dbReference type="EC" id="2.7.6.1" evidence="12"/>
<dbReference type="GO" id="GO:0000287">
    <property type="term" value="F:magnesium ion binding"/>
    <property type="evidence" value="ECO:0007669"/>
    <property type="project" value="UniProtKB-UniRule"/>
</dbReference>
<evidence type="ECO:0000256" key="2">
    <source>
        <dbReference type="ARBA" id="ARBA00022679"/>
    </source>
</evidence>
<name>A0A401ZVT9_9CHLR</name>
<dbReference type="SMART" id="SM01400">
    <property type="entry name" value="Pribosyltran_N"/>
    <property type="match status" value="1"/>
</dbReference>
<evidence type="ECO:0000256" key="4">
    <source>
        <dbReference type="ARBA" id="ARBA00022727"/>
    </source>
</evidence>
<dbReference type="GO" id="GO:0005524">
    <property type="term" value="F:ATP binding"/>
    <property type="evidence" value="ECO:0007669"/>
    <property type="project" value="UniProtKB-KW"/>
</dbReference>
<sequence length="312" mass="34090">MDDLRIFSGNANRPLAAAICRHLRIPLGDADVFQFSNENIFVKINENVRGQDVFVVQPFSSPVNRSIMELLIIIDALKRASAARITAVIPYYAYGRTDKKDQPRVPITARLIADCITVAGADRVLTMDMHAGQIQGFFNIPVDELTAQVIQARYFSDKGLDNFVVVSADEGFAKKARKLADRLNAPLAIVEKRRLGNNGVTEAMGIIGNVQGKNALIVDDEIDTAGSLTQAVRVVHEQGALDIYCCASHAILSGSAIERLNNAPIKEIIVTDSIPAPERSRLPNLTVLSVAELFAGIISRIHDGRSVSELFW</sequence>
<evidence type="ECO:0000256" key="9">
    <source>
        <dbReference type="ARBA" id="ARBA00049535"/>
    </source>
</evidence>
<dbReference type="GO" id="GO:0002189">
    <property type="term" value="C:ribose phosphate diphosphokinase complex"/>
    <property type="evidence" value="ECO:0007669"/>
    <property type="project" value="TreeGrafter"/>
</dbReference>
<dbReference type="InterPro" id="IPR029057">
    <property type="entry name" value="PRTase-like"/>
</dbReference>
<comment type="pathway">
    <text evidence="1 12">Metabolic intermediate biosynthesis; 5-phospho-alpha-D-ribose 1-diphosphate biosynthesis; 5-phospho-alpha-D-ribose 1-diphosphate from D-ribose 5-phosphate (route I): step 1/1.</text>
</comment>
<comment type="subunit">
    <text evidence="12">Homohexamer.</text>
</comment>
<comment type="function">
    <text evidence="10 12">Involved in the biosynthesis of the central metabolite phospho-alpha-D-ribosyl-1-pyrophosphate (PRPP) via the transfer of pyrophosphoryl group from ATP to 1-hydroxyl of ribose-5-phosphate (Rib-5-P).</text>
</comment>
<dbReference type="GO" id="GO:0016301">
    <property type="term" value="F:kinase activity"/>
    <property type="evidence" value="ECO:0007669"/>
    <property type="project" value="UniProtKB-KW"/>
</dbReference>
<dbReference type="EMBL" id="BIFR01000001">
    <property type="protein sequence ID" value="GCE11015.1"/>
    <property type="molecule type" value="Genomic_DNA"/>
</dbReference>
<evidence type="ECO:0000313" key="15">
    <source>
        <dbReference type="Proteomes" id="UP000287352"/>
    </source>
</evidence>
<dbReference type="RefSeq" id="WP_126578588.1">
    <property type="nucleotide sequence ID" value="NZ_BIFR01000001.1"/>
</dbReference>
<feature type="binding site" evidence="12">
    <location>
        <begin position="37"/>
        <end position="39"/>
    </location>
    <ligand>
        <name>ATP</name>
        <dbReference type="ChEBI" id="CHEBI:30616"/>
    </ligand>
</feature>
<dbReference type="HAMAP" id="MF_00583_B">
    <property type="entry name" value="RibP_PPkinase_B"/>
    <property type="match status" value="1"/>
</dbReference>
<evidence type="ECO:0000256" key="12">
    <source>
        <dbReference type="HAMAP-Rule" id="MF_00583"/>
    </source>
</evidence>
<evidence type="ECO:0000259" key="13">
    <source>
        <dbReference type="Pfam" id="PF13793"/>
    </source>
</evidence>
<dbReference type="InterPro" id="IPR037515">
    <property type="entry name" value="Rib-P_diPkinase_bac"/>
</dbReference>
<comment type="catalytic activity">
    <reaction evidence="9 12">
        <text>D-ribose 5-phosphate + ATP = 5-phospho-alpha-D-ribose 1-diphosphate + AMP + H(+)</text>
        <dbReference type="Rhea" id="RHEA:15609"/>
        <dbReference type="ChEBI" id="CHEBI:15378"/>
        <dbReference type="ChEBI" id="CHEBI:30616"/>
        <dbReference type="ChEBI" id="CHEBI:58017"/>
        <dbReference type="ChEBI" id="CHEBI:78346"/>
        <dbReference type="ChEBI" id="CHEBI:456215"/>
        <dbReference type="EC" id="2.7.6.1"/>
    </reaction>
</comment>
<dbReference type="GO" id="GO:0004749">
    <property type="term" value="F:ribose phosphate diphosphokinase activity"/>
    <property type="evidence" value="ECO:0007669"/>
    <property type="project" value="UniProtKB-UniRule"/>
</dbReference>
<keyword evidence="3 12" id="KW-0479">Metal-binding</keyword>
<dbReference type="InterPro" id="IPR005946">
    <property type="entry name" value="Rib-P_diPkinase"/>
</dbReference>
<evidence type="ECO:0000256" key="1">
    <source>
        <dbReference type="ARBA" id="ARBA00004996"/>
    </source>
</evidence>
<reference evidence="15" key="1">
    <citation type="submission" date="2018-12" db="EMBL/GenBank/DDBJ databases">
        <title>Tengunoibacter tsumagoiensis gen. nov., sp. nov., Dictyobacter kobayashii sp. nov., D. alpinus sp. nov., and D. joshuensis sp. nov. and description of Dictyobacteraceae fam. nov. within the order Ktedonobacterales isolated from Tengu-no-mugimeshi.</title>
        <authorList>
            <person name="Wang C.M."/>
            <person name="Zheng Y."/>
            <person name="Sakai Y."/>
            <person name="Toyoda A."/>
            <person name="Minakuchi Y."/>
            <person name="Abe K."/>
            <person name="Yokota A."/>
            <person name="Yabe S."/>
        </authorList>
    </citation>
    <scope>NUCLEOTIDE SEQUENCE [LARGE SCALE GENOMIC DNA]</scope>
    <source>
        <strain evidence="15">Uno3</strain>
    </source>
</reference>
<feature type="binding site" evidence="12">
    <location>
        <position position="194"/>
    </location>
    <ligand>
        <name>D-ribose 5-phosphate</name>
        <dbReference type="ChEBI" id="CHEBI:78346"/>
    </ligand>
</feature>
<keyword evidence="8 12" id="KW-0460">Magnesium</keyword>
<dbReference type="Gene3D" id="3.40.50.2020">
    <property type="match status" value="2"/>
</dbReference>
<dbReference type="GO" id="GO:0006164">
    <property type="term" value="P:purine nucleotide biosynthetic process"/>
    <property type="evidence" value="ECO:0007669"/>
    <property type="project" value="TreeGrafter"/>
</dbReference>
<dbReference type="FunFam" id="3.40.50.2020:FF:000002">
    <property type="entry name" value="Ribose-phosphate pyrophosphokinase"/>
    <property type="match status" value="1"/>
</dbReference>
<dbReference type="SUPFAM" id="SSF53271">
    <property type="entry name" value="PRTase-like"/>
    <property type="match status" value="1"/>
</dbReference>
<evidence type="ECO:0000256" key="3">
    <source>
        <dbReference type="ARBA" id="ARBA00022723"/>
    </source>
</evidence>
<dbReference type="GO" id="GO:0009156">
    <property type="term" value="P:ribonucleoside monophosphate biosynthetic process"/>
    <property type="evidence" value="ECO:0007669"/>
    <property type="project" value="InterPro"/>
</dbReference>
<dbReference type="UniPathway" id="UPA00087">
    <property type="reaction ID" value="UER00172"/>
</dbReference>
<dbReference type="FunFam" id="3.40.50.2020:FF:000001">
    <property type="entry name" value="Ribose-phosphate pyrophosphokinase"/>
    <property type="match status" value="1"/>
</dbReference>
<comment type="similarity">
    <text evidence="11 12">Belongs to the ribose-phosphate pyrophosphokinase family. Class I subfamily.</text>
</comment>
<feature type="binding site" evidence="12">
    <location>
        <position position="169"/>
    </location>
    <ligand>
        <name>Mg(2+)</name>
        <dbReference type="ChEBI" id="CHEBI:18420"/>
    </ligand>
</feature>
<dbReference type="NCBIfam" id="TIGR01251">
    <property type="entry name" value="ribP_PPkin"/>
    <property type="match status" value="1"/>
</dbReference>
<evidence type="ECO:0000313" key="14">
    <source>
        <dbReference type="EMBL" id="GCE11015.1"/>
    </source>
</evidence>
<keyword evidence="7 12" id="KW-0067">ATP-binding</keyword>
<dbReference type="InterPro" id="IPR000842">
    <property type="entry name" value="PRib_PP_synth_CS"/>
</dbReference>
<dbReference type="Pfam" id="PF13793">
    <property type="entry name" value="Pribosyltran_N"/>
    <property type="match status" value="1"/>
</dbReference>
<keyword evidence="12" id="KW-0963">Cytoplasm</keyword>
<dbReference type="InterPro" id="IPR000836">
    <property type="entry name" value="PRTase_dom"/>
</dbReference>
<dbReference type="NCBIfam" id="NF002320">
    <property type="entry name" value="PRK01259.1"/>
    <property type="match status" value="1"/>
</dbReference>
<evidence type="ECO:0000256" key="11">
    <source>
        <dbReference type="ARBA" id="ARBA00061444"/>
    </source>
</evidence>
<comment type="caution">
    <text evidence="14">The sequence shown here is derived from an EMBL/GenBank/DDBJ whole genome shotgun (WGS) entry which is preliminary data.</text>
</comment>
<keyword evidence="6 12" id="KW-0418">Kinase</keyword>
<feature type="binding site" evidence="12">
    <location>
        <position position="219"/>
    </location>
    <ligand>
        <name>D-ribose 5-phosphate</name>
        <dbReference type="ChEBI" id="CHEBI:78346"/>
    </ligand>
</feature>
<feature type="binding site" evidence="12">
    <location>
        <position position="130"/>
    </location>
    <ligand>
        <name>Mg(2+)</name>
        <dbReference type="ChEBI" id="CHEBI:18420"/>
    </ligand>
</feature>
<dbReference type="Pfam" id="PF14572">
    <property type="entry name" value="Pribosyl_synth"/>
    <property type="match status" value="1"/>
</dbReference>
<feature type="domain" description="Ribose-phosphate pyrophosphokinase N-terminal" evidence="13">
    <location>
        <begin position="4"/>
        <end position="120"/>
    </location>
</feature>
<dbReference type="CDD" id="cd06223">
    <property type="entry name" value="PRTases_typeI"/>
    <property type="match status" value="1"/>
</dbReference>
<protein>
    <recommendedName>
        <fullName evidence="12">Ribose-phosphate pyrophosphokinase</fullName>
        <shortName evidence="12">RPPK</shortName>
        <ecNumber evidence="12">2.7.6.1</ecNumber>
    </recommendedName>
    <alternativeName>
        <fullName evidence="12">5-phospho-D-ribosyl alpha-1-diphosphate synthase</fullName>
    </alternativeName>
    <alternativeName>
        <fullName evidence="12">Phosphoribosyl diphosphate synthase</fullName>
    </alternativeName>
    <alternativeName>
        <fullName evidence="12">Phosphoribosyl pyrophosphate synthase</fullName>
        <shortName evidence="12">P-Rib-PP synthase</shortName>
        <shortName evidence="12">PRPP synthase</shortName>
        <shortName evidence="12">PRPPase</shortName>
    </alternativeName>
</protein>
<organism evidence="14 15">
    <name type="scientific">Tengunoibacter tsumagoiensis</name>
    <dbReference type="NCBI Taxonomy" id="2014871"/>
    <lineage>
        <taxon>Bacteria</taxon>
        <taxon>Bacillati</taxon>
        <taxon>Chloroflexota</taxon>
        <taxon>Ktedonobacteria</taxon>
        <taxon>Ktedonobacterales</taxon>
        <taxon>Dictyobacteraceae</taxon>
        <taxon>Tengunoibacter</taxon>
    </lineage>
</organism>
<dbReference type="PANTHER" id="PTHR10210:SF41">
    <property type="entry name" value="RIBOSE-PHOSPHATE PYROPHOSPHOKINASE 1, CHLOROPLASTIC"/>
    <property type="match status" value="1"/>
</dbReference>
<keyword evidence="5 12" id="KW-0547">Nucleotide-binding</keyword>
<evidence type="ECO:0000256" key="6">
    <source>
        <dbReference type="ARBA" id="ARBA00022777"/>
    </source>
</evidence>
<keyword evidence="4 12" id="KW-0545">Nucleotide biosynthesis</keyword>
<feature type="active site" evidence="12">
    <location>
        <position position="192"/>
    </location>
</feature>
<proteinExistence type="inferred from homology"/>
<dbReference type="InterPro" id="IPR029099">
    <property type="entry name" value="Pribosyltran_N"/>
</dbReference>
<keyword evidence="2 12" id="KW-0808">Transferase</keyword>
<evidence type="ECO:0000256" key="7">
    <source>
        <dbReference type="ARBA" id="ARBA00022840"/>
    </source>
</evidence>
<comment type="caution">
    <text evidence="12">Lacks conserved residue(s) required for the propagation of feature annotation.</text>
</comment>
<feature type="binding site" evidence="12">
    <location>
        <begin position="223"/>
        <end position="227"/>
    </location>
    <ligand>
        <name>D-ribose 5-phosphate</name>
        <dbReference type="ChEBI" id="CHEBI:78346"/>
    </ligand>
</feature>
<comment type="cofactor">
    <cofactor evidence="12">
        <name>Mg(2+)</name>
        <dbReference type="ChEBI" id="CHEBI:18420"/>
    </cofactor>
    <text evidence="12">Binds 2 Mg(2+) ions per subunit.</text>
</comment>
<dbReference type="PROSITE" id="PS00114">
    <property type="entry name" value="PRPP_SYNTHASE"/>
    <property type="match status" value="1"/>
</dbReference>
<evidence type="ECO:0000256" key="5">
    <source>
        <dbReference type="ARBA" id="ARBA00022741"/>
    </source>
</evidence>
<dbReference type="PANTHER" id="PTHR10210">
    <property type="entry name" value="RIBOSE-PHOSPHATE DIPHOSPHOKINASE FAMILY MEMBER"/>
    <property type="match status" value="1"/>
</dbReference>